<evidence type="ECO:0000256" key="11">
    <source>
        <dbReference type="RuleBase" id="RU366059"/>
    </source>
</evidence>
<dbReference type="SUPFAM" id="SSF143548">
    <property type="entry name" value="Serine metabolism enzymes domain"/>
    <property type="match status" value="1"/>
</dbReference>
<dbReference type="GeneID" id="84649220"/>
<evidence type="ECO:0000313" key="14">
    <source>
        <dbReference type="EMBL" id="GEM51803.1"/>
    </source>
</evidence>
<evidence type="ECO:0000256" key="4">
    <source>
        <dbReference type="ARBA" id="ARBA00022432"/>
    </source>
</evidence>
<dbReference type="EMBL" id="BJXC01000009">
    <property type="protein sequence ID" value="GEM51803.1"/>
    <property type="molecule type" value="Genomic_DNA"/>
</dbReference>
<keyword evidence="4 11" id="KW-0312">Gluconeogenesis</keyword>
<comment type="cofactor">
    <cofactor evidence="1 11">
        <name>[4Fe-4S] cluster</name>
        <dbReference type="ChEBI" id="CHEBI:49883"/>
    </cofactor>
</comment>
<evidence type="ECO:0000259" key="13">
    <source>
        <dbReference type="Pfam" id="PF03315"/>
    </source>
</evidence>
<evidence type="ECO:0000256" key="1">
    <source>
        <dbReference type="ARBA" id="ARBA00001966"/>
    </source>
</evidence>
<reference evidence="14 15" key="1">
    <citation type="submission" date="2019-07" db="EMBL/GenBank/DDBJ databases">
        <title>Whole genome shotgun sequence of Empedobacter brevis NBRC 14943.</title>
        <authorList>
            <person name="Hosoyama A."/>
            <person name="Uohara A."/>
            <person name="Ohji S."/>
            <person name="Ichikawa N."/>
        </authorList>
    </citation>
    <scope>NUCLEOTIDE SEQUENCE [LARGE SCALE GENOMIC DNA]</scope>
    <source>
        <strain evidence="14 15">NBRC 14943</strain>
    </source>
</reference>
<evidence type="ECO:0000256" key="3">
    <source>
        <dbReference type="ARBA" id="ARBA00008636"/>
    </source>
</evidence>
<comment type="catalytic activity">
    <reaction evidence="10 11">
        <text>L-serine = pyruvate + NH4(+)</text>
        <dbReference type="Rhea" id="RHEA:19169"/>
        <dbReference type="ChEBI" id="CHEBI:15361"/>
        <dbReference type="ChEBI" id="CHEBI:28938"/>
        <dbReference type="ChEBI" id="CHEBI:33384"/>
        <dbReference type="EC" id="4.3.1.17"/>
    </reaction>
</comment>
<keyword evidence="5 11" id="KW-0004">4Fe-4S</keyword>
<dbReference type="GO" id="GO:0006094">
    <property type="term" value="P:gluconeogenesis"/>
    <property type="evidence" value="ECO:0007669"/>
    <property type="project" value="UniProtKB-KW"/>
</dbReference>
<sequence length="471" mass="51383">MDCISVFDMLKIGVGPSSSHTLGPWRAAEAFLKELEAASIFDKITQVRVDLYGSLSLTGKGHATDYAVMLGLSGADPEYIPIDDISTTINAINNEKKLNFGNKFLIEFNPKTDIVFNREFLDFHANGMMFTAFYGNEKFTSTFYSIGGGFITKEGDDTINADVTCAFPHLFNTSTELLEFCNKENKSISEIMFENEKTLRTEDEIHHELMRVWNTMLECMYIGCHTEGILPGGLNVKRRAYDMHKNLVGTTPYSNPNEWITSIRKTKVYFRQILKWVSCFALAVNEVNASLGRVVTAPTNGSAGVIPAVLMYYLVIENHKAGQKEIEQFLTTAGVIGSIFKKGATISAAMGGCQAEIGVSSAMAAAALCELMGGTPAQVTIAAEIAMEHHLGLTCDPIGGLVQIPCIERNTMGAIKAINAAELALDTDPLNAKVPLDKVVNTMWETAKDMNNKYKETSEGGLAVAVNIADC</sequence>
<organism evidence="14 15">
    <name type="scientific">Empedobacter brevis NBRC 14943 = ATCC 43319</name>
    <dbReference type="NCBI Taxonomy" id="1218108"/>
    <lineage>
        <taxon>Bacteria</taxon>
        <taxon>Pseudomonadati</taxon>
        <taxon>Bacteroidota</taxon>
        <taxon>Flavobacteriia</taxon>
        <taxon>Flavobacteriales</taxon>
        <taxon>Weeksellaceae</taxon>
        <taxon>Empedobacter</taxon>
    </lineage>
</organism>
<dbReference type="GO" id="GO:0046872">
    <property type="term" value="F:metal ion binding"/>
    <property type="evidence" value="ECO:0007669"/>
    <property type="project" value="UniProtKB-KW"/>
</dbReference>
<evidence type="ECO:0000256" key="9">
    <source>
        <dbReference type="ARBA" id="ARBA00023239"/>
    </source>
</evidence>
<gene>
    <name evidence="14" type="primary">sdaA</name>
    <name evidence="14" type="ORF">EB1_15930</name>
</gene>
<dbReference type="InterPro" id="IPR029009">
    <property type="entry name" value="ASB_dom_sf"/>
</dbReference>
<dbReference type="GO" id="GO:0051539">
    <property type="term" value="F:4 iron, 4 sulfur cluster binding"/>
    <property type="evidence" value="ECO:0007669"/>
    <property type="project" value="UniProtKB-UniRule"/>
</dbReference>
<dbReference type="InterPro" id="IPR005131">
    <property type="entry name" value="Ser_deHydtase_bsu"/>
</dbReference>
<evidence type="ECO:0000256" key="7">
    <source>
        <dbReference type="ARBA" id="ARBA00023004"/>
    </source>
</evidence>
<evidence type="ECO:0000256" key="5">
    <source>
        <dbReference type="ARBA" id="ARBA00022485"/>
    </source>
</evidence>
<dbReference type="InterPro" id="IPR005130">
    <property type="entry name" value="Ser_deHydtase-like_asu"/>
</dbReference>
<comment type="similarity">
    <text evidence="3 11">Belongs to the iron-sulfur dependent L-serine dehydratase family.</text>
</comment>
<accession>A0A511NG69</accession>
<comment type="caution">
    <text evidence="14">The sequence shown here is derived from an EMBL/GenBank/DDBJ whole genome shotgun (WGS) entry which is preliminary data.</text>
</comment>
<dbReference type="OrthoDB" id="9805537at2"/>
<dbReference type="InterPro" id="IPR051318">
    <property type="entry name" value="Fe-S_L-Ser"/>
</dbReference>
<evidence type="ECO:0000256" key="10">
    <source>
        <dbReference type="ARBA" id="ARBA00049406"/>
    </source>
</evidence>
<name>A0A511NG69_9FLAO</name>
<keyword evidence="15" id="KW-1185">Reference proteome</keyword>
<keyword evidence="6 11" id="KW-0479">Metal-binding</keyword>
<dbReference type="PANTHER" id="PTHR30182:SF1">
    <property type="entry name" value="L-SERINE DEHYDRATASE 1"/>
    <property type="match status" value="1"/>
</dbReference>
<feature type="domain" description="Serine dehydratase-like alpha subunit" evidence="12">
    <location>
        <begin position="184"/>
        <end position="463"/>
    </location>
</feature>
<dbReference type="Pfam" id="PF03313">
    <property type="entry name" value="SDH_alpha"/>
    <property type="match status" value="1"/>
</dbReference>
<evidence type="ECO:0000259" key="12">
    <source>
        <dbReference type="Pfam" id="PF03313"/>
    </source>
</evidence>
<dbReference type="AlphaFoldDB" id="A0A511NG69"/>
<dbReference type="GO" id="GO:0003941">
    <property type="term" value="F:L-serine ammonia-lyase activity"/>
    <property type="evidence" value="ECO:0007669"/>
    <property type="project" value="UniProtKB-UniRule"/>
</dbReference>
<evidence type="ECO:0000256" key="8">
    <source>
        <dbReference type="ARBA" id="ARBA00023014"/>
    </source>
</evidence>
<dbReference type="PANTHER" id="PTHR30182">
    <property type="entry name" value="L-SERINE DEHYDRATASE"/>
    <property type="match status" value="1"/>
</dbReference>
<keyword evidence="9 11" id="KW-0456">Lyase</keyword>
<dbReference type="FunFam" id="3.30.1330.90:FF:000001">
    <property type="entry name" value="L-serine ammonia-lyase 1"/>
    <property type="match status" value="1"/>
</dbReference>
<dbReference type="EC" id="4.3.1.17" evidence="11"/>
<evidence type="ECO:0000256" key="6">
    <source>
        <dbReference type="ARBA" id="ARBA00022723"/>
    </source>
</evidence>
<dbReference type="Proteomes" id="UP000321245">
    <property type="component" value="Unassembled WGS sequence"/>
</dbReference>
<evidence type="ECO:0000256" key="2">
    <source>
        <dbReference type="ARBA" id="ARBA00004742"/>
    </source>
</evidence>
<keyword evidence="7 11" id="KW-0408">Iron</keyword>
<comment type="pathway">
    <text evidence="2">Carbohydrate biosynthesis; gluconeogenesis.</text>
</comment>
<protein>
    <recommendedName>
        <fullName evidence="11">L-serine dehydratase</fullName>
        <ecNumber evidence="11">4.3.1.17</ecNumber>
    </recommendedName>
</protein>
<keyword evidence="8 11" id="KW-0411">Iron-sulfur</keyword>
<dbReference type="RefSeq" id="WP_019974502.1">
    <property type="nucleotide sequence ID" value="NZ_BJXC01000009.1"/>
</dbReference>
<feature type="domain" description="Serine dehydratase beta chain" evidence="13">
    <location>
        <begin position="5"/>
        <end position="155"/>
    </location>
</feature>
<dbReference type="Pfam" id="PF03315">
    <property type="entry name" value="SDH_beta"/>
    <property type="match status" value="1"/>
</dbReference>
<dbReference type="STRING" id="1218108.GCA_000382425_00991"/>
<evidence type="ECO:0000313" key="15">
    <source>
        <dbReference type="Proteomes" id="UP000321245"/>
    </source>
</evidence>
<proteinExistence type="inferred from homology"/>
<dbReference type="NCBIfam" id="TIGR00720">
    <property type="entry name" value="sda_mono"/>
    <property type="match status" value="1"/>
</dbReference>
<dbReference type="InterPro" id="IPR004644">
    <property type="entry name" value="Fe-S_L-Ser_mono"/>
</dbReference>
<dbReference type="Gene3D" id="3.30.1330.90">
    <property type="entry name" value="D-3-phosphoglycerate dehydrogenase, domain 3"/>
    <property type="match status" value="1"/>
</dbReference>